<evidence type="ECO:0000256" key="1">
    <source>
        <dbReference type="ARBA" id="ARBA00009861"/>
    </source>
</evidence>
<dbReference type="SUPFAM" id="SSF52777">
    <property type="entry name" value="CoA-dependent acyltransferases"/>
    <property type="match status" value="1"/>
</dbReference>
<protein>
    <submittedName>
        <fullName evidence="3">CylO</fullName>
    </submittedName>
</protein>
<dbReference type="AlphaFoldDB" id="A0A1Y0K737"/>
<accession>A0A1Y0K737</accession>
<dbReference type="Gene3D" id="3.30.559.10">
    <property type="entry name" value="Chloramphenicol acetyltransferase-like domain"/>
    <property type="match status" value="2"/>
</dbReference>
<keyword evidence="2" id="KW-0808">Transferase</keyword>
<sequence length="447" mass="52141">MMKSETFLVQGNNHNRQLITCSFTDNLIRNIYVSVIFFYRTSVDCDLLTDSLKQVLSDFPIFAGVLININNNLCIDCNNKGVLFSTRKDDCTLDRVIKELPKINKKRVINIIDTKKAILTQSPIMTIQLTYFACGGMTLGVCWHHSIADMQSLMCFMKAWSNKVNNKEYVLPLIVKDRDKYFEDNVEKNNNSIPGVRYFNRMELLKTIFYILLGAWTRINLNFYFSENELKNMKHEFLENTNQRLSTNDVLCAYIFKIISELDAYNEKSYLSIVVDYRARTKIPSNILGNFVSTLNTITNHKVDPFKLAQKLRESVDNFQNLHMDFFSTKEYIERNGGIEKIAQFVPISIDPMKRNLLISNWTNFGVYDISFEQSEPFFFISFGDDNIPWLSKIIKGFSNDGFIYSVSLPAKLAKKLIEEDNLRKIHKYRNQQEIMPELVEKLEWLL</sequence>
<dbReference type="InterPro" id="IPR023213">
    <property type="entry name" value="CAT-like_dom_sf"/>
</dbReference>
<dbReference type="Pfam" id="PF02458">
    <property type="entry name" value="Transferase"/>
    <property type="match status" value="1"/>
</dbReference>
<dbReference type="PANTHER" id="PTHR31623">
    <property type="entry name" value="F21J9.9"/>
    <property type="match status" value="1"/>
</dbReference>
<evidence type="ECO:0000313" key="3">
    <source>
        <dbReference type="EMBL" id="ARU81129.1"/>
    </source>
</evidence>
<proteinExistence type="inferred from homology"/>
<comment type="similarity">
    <text evidence="1">Belongs to the plant acyltransferase family.</text>
</comment>
<dbReference type="EMBL" id="KX682397">
    <property type="protein sequence ID" value="ARU81129.1"/>
    <property type="molecule type" value="Genomic_DNA"/>
</dbReference>
<evidence type="ECO:0000256" key="2">
    <source>
        <dbReference type="ARBA" id="ARBA00022679"/>
    </source>
</evidence>
<reference evidence="3" key="1">
    <citation type="journal article" date="2017" name="Nat. Chem. Biol.">
        <title>A new strategy for enzymatic aromatic ring alkylation in cylindrocyclophane biosynthesis.</title>
        <authorList>
            <person name="Nakamura H."/>
            <person name="Schultz E.E."/>
            <person name="Balskus E.P."/>
        </authorList>
    </citation>
    <scope>NUCLEOTIDE SEQUENCE</scope>
</reference>
<dbReference type="GO" id="GO:0016740">
    <property type="term" value="F:transferase activity"/>
    <property type="evidence" value="ECO:0007669"/>
    <property type="project" value="UniProtKB-KW"/>
</dbReference>
<name>A0A1Y0K737_9NOST</name>
<gene>
    <name evidence="3" type="primary">cylO</name>
</gene>
<organism evidence="3">
    <name type="scientific">Cylindrospermum licheniforme UTEX B 2014</name>
    <dbReference type="NCBI Taxonomy" id="379530"/>
    <lineage>
        <taxon>Bacteria</taxon>
        <taxon>Bacillati</taxon>
        <taxon>Cyanobacteriota</taxon>
        <taxon>Cyanophyceae</taxon>
        <taxon>Nostocales</taxon>
        <taxon>Nostocaceae</taxon>
        <taxon>Cylindrospermum</taxon>
    </lineage>
</organism>
<dbReference type="PANTHER" id="PTHR31623:SF17">
    <property type="entry name" value="F21J9.9"/>
    <property type="match status" value="1"/>
</dbReference>